<keyword evidence="1" id="KW-0175">Coiled coil</keyword>
<keyword evidence="3" id="KW-1185">Reference proteome</keyword>
<dbReference type="Pfam" id="PF11540">
    <property type="entry name" value="Dynein_IC2"/>
    <property type="match status" value="1"/>
</dbReference>
<gene>
    <name evidence="2" type="ORF">NMOB1V02_LOCUS9130</name>
</gene>
<dbReference type="InterPro" id="IPR025956">
    <property type="entry name" value="DYNC1I1/DYNC1I2"/>
</dbReference>
<feature type="coiled-coil region" evidence="1">
    <location>
        <begin position="1"/>
        <end position="40"/>
    </location>
</feature>
<evidence type="ECO:0000256" key="1">
    <source>
        <dbReference type="SAM" id="Coils"/>
    </source>
</evidence>
<dbReference type="GO" id="GO:0007018">
    <property type="term" value="P:microtubule-based movement"/>
    <property type="evidence" value="ECO:0007669"/>
    <property type="project" value="InterPro"/>
</dbReference>
<evidence type="ECO:0000313" key="3">
    <source>
        <dbReference type="Proteomes" id="UP000678499"/>
    </source>
</evidence>
<protein>
    <submittedName>
        <fullName evidence="2">Uncharacterized protein</fullName>
    </submittedName>
</protein>
<dbReference type="EMBL" id="OA884946">
    <property type="protein sequence ID" value="CAD7281486.1"/>
    <property type="molecule type" value="Genomic_DNA"/>
</dbReference>
<accession>A0A7R9BTV6</accession>
<organism evidence="2">
    <name type="scientific">Notodromas monacha</name>
    <dbReference type="NCBI Taxonomy" id="399045"/>
    <lineage>
        <taxon>Eukaryota</taxon>
        <taxon>Metazoa</taxon>
        <taxon>Ecdysozoa</taxon>
        <taxon>Arthropoda</taxon>
        <taxon>Crustacea</taxon>
        <taxon>Oligostraca</taxon>
        <taxon>Ostracoda</taxon>
        <taxon>Podocopa</taxon>
        <taxon>Podocopida</taxon>
        <taxon>Cypridocopina</taxon>
        <taxon>Cypridoidea</taxon>
        <taxon>Cyprididae</taxon>
        <taxon>Notodromas</taxon>
    </lineage>
</organism>
<dbReference type="AlphaFoldDB" id="A0A7R9BTV6"/>
<name>A0A7R9BTV6_9CRUS</name>
<sequence length="179" mass="19471">MSDRKAELERKKAKLAALREEKERRRKEKEQREVEEAAIRAIRGTGGEVGDVQTEVNRVLSEVGILPVDEVVGKIASLAPPLSEVGGQGNVAGFAGDTGQSKPRKKVNLSVANVLVENIPPKEQVIYDKETQTAGSAGPTSFIHPLFAYCSNMISPVFIFIISMPEESEEEPCAPTNKL</sequence>
<dbReference type="EMBL" id="CAJPEX010002909">
    <property type="protein sequence ID" value="CAG0921638.1"/>
    <property type="molecule type" value="Genomic_DNA"/>
</dbReference>
<dbReference type="OrthoDB" id="4189at2759"/>
<reference evidence="2" key="1">
    <citation type="submission" date="2020-11" db="EMBL/GenBank/DDBJ databases">
        <authorList>
            <person name="Tran Van P."/>
        </authorList>
    </citation>
    <scope>NUCLEOTIDE SEQUENCE</scope>
</reference>
<evidence type="ECO:0000313" key="2">
    <source>
        <dbReference type="EMBL" id="CAD7281486.1"/>
    </source>
</evidence>
<dbReference type="GO" id="GO:0005868">
    <property type="term" value="C:cytoplasmic dynein complex"/>
    <property type="evidence" value="ECO:0007669"/>
    <property type="project" value="InterPro"/>
</dbReference>
<proteinExistence type="predicted"/>
<dbReference type="Proteomes" id="UP000678499">
    <property type="component" value="Unassembled WGS sequence"/>
</dbReference>